<dbReference type="PANTHER" id="PTHR43776:SF7">
    <property type="entry name" value="D,D-DIPEPTIDE TRANSPORT ATP-BINDING PROTEIN DDPF-RELATED"/>
    <property type="match status" value="1"/>
</dbReference>
<evidence type="ECO:0000313" key="6">
    <source>
        <dbReference type="EMBL" id="KTR85800.1"/>
    </source>
</evidence>
<keyword evidence="3" id="KW-0547">Nucleotide-binding</keyword>
<dbReference type="GO" id="GO:0016887">
    <property type="term" value="F:ATP hydrolysis activity"/>
    <property type="evidence" value="ECO:0007669"/>
    <property type="project" value="InterPro"/>
</dbReference>
<evidence type="ECO:0000313" key="8">
    <source>
        <dbReference type="Proteomes" id="UP000070810"/>
    </source>
</evidence>
<dbReference type="SMART" id="SM00382">
    <property type="entry name" value="AAA"/>
    <property type="match status" value="1"/>
</dbReference>
<dbReference type="STRING" id="1079994.SAMN04488565_2093"/>
<evidence type="ECO:0000313" key="9">
    <source>
        <dbReference type="Proteomes" id="UP000182690"/>
    </source>
</evidence>
<dbReference type="EMBL" id="FNKB01000001">
    <property type="protein sequence ID" value="SDQ31349.1"/>
    <property type="molecule type" value="Genomic_DNA"/>
</dbReference>
<keyword evidence="8" id="KW-1185">Reference proteome</keyword>
<gene>
    <name evidence="6" type="ORF">NS354_07590</name>
    <name evidence="7" type="ORF">SAMN04488565_2093</name>
</gene>
<dbReference type="Gene3D" id="3.40.50.300">
    <property type="entry name" value="P-loop containing nucleotide triphosphate hydrolases"/>
    <property type="match status" value="1"/>
</dbReference>
<keyword evidence="2" id="KW-0813">Transport</keyword>
<dbReference type="SUPFAM" id="SSF52540">
    <property type="entry name" value="P-loop containing nucleoside triphosphate hydrolases"/>
    <property type="match status" value="1"/>
</dbReference>
<reference evidence="6 8" key="1">
    <citation type="journal article" date="2016" name="Front. Microbiol.">
        <title>Genomic Resource of Rice Seed Associated Bacteria.</title>
        <authorList>
            <person name="Midha S."/>
            <person name="Bansal K."/>
            <person name="Sharma S."/>
            <person name="Kumar N."/>
            <person name="Patil P.P."/>
            <person name="Chaudhry V."/>
            <person name="Patil P.B."/>
        </authorList>
    </citation>
    <scope>NUCLEOTIDE SEQUENCE [LARGE SCALE GENOMIC DNA]</scope>
    <source>
        <strain evidence="6 8">NS354</strain>
    </source>
</reference>
<accession>A0A147EMZ4</accession>
<evidence type="ECO:0000256" key="1">
    <source>
        <dbReference type="ARBA" id="ARBA00005417"/>
    </source>
</evidence>
<dbReference type="RefSeq" id="WP_010157176.1">
    <property type="nucleotide sequence ID" value="NZ_FNKB01000001.1"/>
</dbReference>
<dbReference type="PANTHER" id="PTHR43776">
    <property type="entry name" value="TRANSPORT ATP-BINDING PROTEIN"/>
    <property type="match status" value="1"/>
</dbReference>
<dbReference type="InterPro" id="IPR003439">
    <property type="entry name" value="ABC_transporter-like_ATP-bd"/>
</dbReference>
<dbReference type="InterPro" id="IPR003593">
    <property type="entry name" value="AAA+_ATPase"/>
</dbReference>
<organism evidence="6 8">
    <name type="scientific">Leucobacter chromiiresistens</name>
    <dbReference type="NCBI Taxonomy" id="1079994"/>
    <lineage>
        <taxon>Bacteria</taxon>
        <taxon>Bacillati</taxon>
        <taxon>Actinomycetota</taxon>
        <taxon>Actinomycetes</taxon>
        <taxon>Micrococcales</taxon>
        <taxon>Microbacteriaceae</taxon>
        <taxon>Leucobacter</taxon>
    </lineage>
</organism>
<sequence>MPHPVVDADPMIRVSDLSLSYPAHAGGREFEAVEGLSFEVARGDVFALLGESGSGKSTLAKFLAGRGPDATEKSSRIRLTGGEATVMDVPMRRLWRRSRARLTAYVGHLAQDAGATLTPELNVGDILFEPIVERSKHFDRDELGERIAEMMDIVALPLAKLQEYPYELSKGQRQRVAVMRSLMLDPRLLIADEPTLGVDANNRPKIVELLRWYRERSGATMLLISHDIGMLEALVEEVLVMQQGRLVGRGDINEIFRNADHGYVQRLAQALRATAYDEIAEE</sequence>
<evidence type="ECO:0000313" key="7">
    <source>
        <dbReference type="EMBL" id="SDQ31349.1"/>
    </source>
</evidence>
<evidence type="ECO:0000256" key="2">
    <source>
        <dbReference type="ARBA" id="ARBA00022448"/>
    </source>
</evidence>
<dbReference type="PROSITE" id="PS50893">
    <property type="entry name" value="ABC_TRANSPORTER_2"/>
    <property type="match status" value="1"/>
</dbReference>
<protein>
    <submittedName>
        <fullName evidence="7">ABC-type dipeptide/oligopeptide/nickel transport system, ATPase component</fullName>
    </submittedName>
    <submittedName>
        <fullName evidence="6">Oligopeptide transporter</fullName>
    </submittedName>
</protein>
<feature type="domain" description="ABC transporter" evidence="5">
    <location>
        <begin position="12"/>
        <end position="268"/>
    </location>
</feature>
<dbReference type="GO" id="GO:0005524">
    <property type="term" value="F:ATP binding"/>
    <property type="evidence" value="ECO:0007669"/>
    <property type="project" value="UniProtKB-KW"/>
</dbReference>
<reference evidence="7 9" key="2">
    <citation type="submission" date="2016-10" db="EMBL/GenBank/DDBJ databases">
        <authorList>
            <person name="de Groot N.N."/>
        </authorList>
    </citation>
    <scope>NUCLEOTIDE SEQUENCE [LARGE SCALE GENOMIC DNA]</scope>
    <source>
        <strain evidence="7 9">DSM 22788</strain>
    </source>
</reference>
<keyword evidence="4" id="KW-0067">ATP-binding</keyword>
<name>A0A147EMZ4_9MICO</name>
<dbReference type="EMBL" id="LDRK01000040">
    <property type="protein sequence ID" value="KTR85800.1"/>
    <property type="molecule type" value="Genomic_DNA"/>
</dbReference>
<dbReference type="GO" id="GO:0055085">
    <property type="term" value="P:transmembrane transport"/>
    <property type="evidence" value="ECO:0007669"/>
    <property type="project" value="UniProtKB-ARBA"/>
</dbReference>
<evidence type="ECO:0000259" key="5">
    <source>
        <dbReference type="PROSITE" id="PS50893"/>
    </source>
</evidence>
<dbReference type="OrthoDB" id="5113678at2"/>
<dbReference type="InterPro" id="IPR027417">
    <property type="entry name" value="P-loop_NTPase"/>
</dbReference>
<dbReference type="eggNOG" id="COG4608">
    <property type="taxonomic scope" value="Bacteria"/>
</dbReference>
<dbReference type="AlphaFoldDB" id="A0A147EMZ4"/>
<dbReference type="Proteomes" id="UP000070810">
    <property type="component" value="Unassembled WGS sequence"/>
</dbReference>
<dbReference type="InterPro" id="IPR050319">
    <property type="entry name" value="ABC_transp_ATP-bind"/>
</dbReference>
<dbReference type="Pfam" id="PF00005">
    <property type="entry name" value="ABC_tran"/>
    <property type="match status" value="1"/>
</dbReference>
<evidence type="ECO:0000256" key="3">
    <source>
        <dbReference type="ARBA" id="ARBA00022741"/>
    </source>
</evidence>
<proteinExistence type="inferred from homology"/>
<dbReference type="PATRIC" id="fig|1079994.3.peg.1694"/>
<dbReference type="Proteomes" id="UP000182690">
    <property type="component" value="Unassembled WGS sequence"/>
</dbReference>
<comment type="similarity">
    <text evidence="1">Belongs to the ABC transporter superfamily.</text>
</comment>
<evidence type="ECO:0000256" key="4">
    <source>
        <dbReference type="ARBA" id="ARBA00022840"/>
    </source>
</evidence>